<reference evidence="1 2" key="1">
    <citation type="submission" date="2021-06" db="EMBL/GenBank/DDBJ databases">
        <title>Caerostris extrusa draft genome.</title>
        <authorList>
            <person name="Kono N."/>
            <person name="Arakawa K."/>
        </authorList>
    </citation>
    <scope>NUCLEOTIDE SEQUENCE [LARGE SCALE GENOMIC DNA]</scope>
</reference>
<accession>A0AAV4TYR4</accession>
<keyword evidence="2" id="KW-1185">Reference proteome</keyword>
<dbReference type="EMBL" id="BPLR01012047">
    <property type="protein sequence ID" value="GIY50916.1"/>
    <property type="molecule type" value="Genomic_DNA"/>
</dbReference>
<dbReference type="Proteomes" id="UP001054945">
    <property type="component" value="Unassembled WGS sequence"/>
</dbReference>
<name>A0AAV4TYR4_CAEEX</name>
<organism evidence="1 2">
    <name type="scientific">Caerostris extrusa</name>
    <name type="common">Bark spider</name>
    <name type="synonym">Caerostris bankana</name>
    <dbReference type="NCBI Taxonomy" id="172846"/>
    <lineage>
        <taxon>Eukaryota</taxon>
        <taxon>Metazoa</taxon>
        <taxon>Ecdysozoa</taxon>
        <taxon>Arthropoda</taxon>
        <taxon>Chelicerata</taxon>
        <taxon>Arachnida</taxon>
        <taxon>Araneae</taxon>
        <taxon>Araneomorphae</taxon>
        <taxon>Entelegynae</taxon>
        <taxon>Araneoidea</taxon>
        <taxon>Araneidae</taxon>
        <taxon>Caerostris</taxon>
    </lineage>
</organism>
<proteinExistence type="predicted"/>
<comment type="caution">
    <text evidence="1">The sequence shown here is derived from an EMBL/GenBank/DDBJ whole genome shotgun (WGS) entry which is preliminary data.</text>
</comment>
<dbReference type="AlphaFoldDB" id="A0AAV4TYR4"/>
<protein>
    <submittedName>
        <fullName evidence="1">Uncharacterized protein</fullName>
    </submittedName>
</protein>
<evidence type="ECO:0000313" key="2">
    <source>
        <dbReference type="Proteomes" id="UP001054945"/>
    </source>
</evidence>
<sequence>MQTLTQFLKTHDMPLYKTAVIREKYRIVETKNDGPKNDGLRWDCCVNEEVSRRIWTEIDICMNIATKHRAYQRTKSVKVANEIHNCIHI</sequence>
<evidence type="ECO:0000313" key="1">
    <source>
        <dbReference type="EMBL" id="GIY50916.1"/>
    </source>
</evidence>
<gene>
    <name evidence="1" type="ORF">CEXT_41291</name>
</gene>